<organism evidence="7 8">
    <name type="scientific">Rhodobium gokarnense</name>
    <dbReference type="NCBI Taxonomy" id="364296"/>
    <lineage>
        <taxon>Bacteria</taxon>
        <taxon>Pseudomonadati</taxon>
        <taxon>Pseudomonadota</taxon>
        <taxon>Alphaproteobacteria</taxon>
        <taxon>Hyphomicrobiales</taxon>
        <taxon>Rhodobiaceae</taxon>
        <taxon>Rhodobium</taxon>
    </lineage>
</organism>
<dbReference type="Gene3D" id="3.40.50.720">
    <property type="entry name" value="NAD(P)-binding Rossmann-like Domain"/>
    <property type="match status" value="2"/>
</dbReference>
<comment type="caution">
    <text evidence="7">The sequence shown here is derived from an EMBL/GenBank/DDBJ whole genome shotgun (WGS) entry which is preliminary data.</text>
</comment>
<dbReference type="GO" id="GO:0004617">
    <property type="term" value="F:phosphoglycerate dehydrogenase activity"/>
    <property type="evidence" value="ECO:0007669"/>
    <property type="project" value="UniProtKB-EC"/>
</dbReference>
<dbReference type="SUPFAM" id="SSF52283">
    <property type="entry name" value="Formate/glycerate dehydrogenase catalytic domain-like"/>
    <property type="match status" value="1"/>
</dbReference>
<name>A0ABT3H7E2_9HYPH</name>
<evidence type="ECO:0000259" key="6">
    <source>
        <dbReference type="Pfam" id="PF02826"/>
    </source>
</evidence>
<protein>
    <submittedName>
        <fullName evidence="7">D-3-phosphoglycerate dehydrogenase</fullName>
        <ecNumber evidence="7">1.1.1.95</ecNumber>
    </submittedName>
</protein>
<dbReference type="PROSITE" id="PS00670">
    <property type="entry name" value="D_2_HYDROXYACID_DH_2"/>
    <property type="match status" value="1"/>
</dbReference>
<keyword evidence="2 4" id="KW-0560">Oxidoreductase</keyword>
<dbReference type="InterPro" id="IPR029753">
    <property type="entry name" value="D-isomer_DH_CS"/>
</dbReference>
<evidence type="ECO:0000313" key="7">
    <source>
        <dbReference type="EMBL" id="MCW2306308.1"/>
    </source>
</evidence>
<dbReference type="PANTHER" id="PTHR42789">
    <property type="entry name" value="D-ISOMER SPECIFIC 2-HYDROXYACID DEHYDROGENASE FAMILY PROTEIN (AFU_ORTHOLOGUE AFUA_6G10090)"/>
    <property type="match status" value="1"/>
</dbReference>
<evidence type="ECO:0000313" key="8">
    <source>
        <dbReference type="Proteomes" id="UP001209755"/>
    </source>
</evidence>
<evidence type="ECO:0000259" key="5">
    <source>
        <dbReference type="Pfam" id="PF00389"/>
    </source>
</evidence>
<reference evidence="8" key="1">
    <citation type="submission" date="2023-07" db="EMBL/GenBank/DDBJ databases">
        <title>Genome sequencing of Purple Non-Sulfur Bacteria from various extreme environments.</title>
        <authorList>
            <person name="Mayer M."/>
        </authorList>
    </citation>
    <scope>NUCLEOTIDE SEQUENCE [LARGE SCALE GENOMIC DNA]</scope>
    <source>
        <strain evidence="8">DSM 17935</strain>
    </source>
</reference>
<dbReference type="InterPro" id="IPR006140">
    <property type="entry name" value="D-isomer_DH_NAD-bd"/>
</dbReference>
<feature type="domain" description="D-isomer specific 2-hydroxyacid dehydrogenase catalytic" evidence="5">
    <location>
        <begin position="54"/>
        <end position="334"/>
    </location>
</feature>
<dbReference type="EMBL" id="JAOQNS010000002">
    <property type="protein sequence ID" value="MCW2306308.1"/>
    <property type="molecule type" value="Genomic_DNA"/>
</dbReference>
<comment type="similarity">
    <text evidence="1 4">Belongs to the D-isomer specific 2-hydroxyacid dehydrogenase family.</text>
</comment>
<dbReference type="Proteomes" id="UP001209755">
    <property type="component" value="Unassembled WGS sequence"/>
</dbReference>
<evidence type="ECO:0000256" key="4">
    <source>
        <dbReference type="RuleBase" id="RU003719"/>
    </source>
</evidence>
<evidence type="ECO:0000256" key="2">
    <source>
        <dbReference type="ARBA" id="ARBA00023002"/>
    </source>
</evidence>
<evidence type="ECO:0000256" key="3">
    <source>
        <dbReference type="ARBA" id="ARBA00023027"/>
    </source>
</evidence>
<keyword evidence="8" id="KW-1185">Reference proteome</keyword>
<dbReference type="PROSITE" id="PS00671">
    <property type="entry name" value="D_2_HYDROXYACID_DH_3"/>
    <property type="match status" value="1"/>
</dbReference>
<dbReference type="SUPFAM" id="SSF51735">
    <property type="entry name" value="NAD(P)-binding Rossmann-fold domains"/>
    <property type="match status" value="1"/>
</dbReference>
<accession>A0ABT3H7E2</accession>
<dbReference type="InterPro" id="IPR006139">
    <property type="entry name" value="D-isomer_2_OHA_DH_cat_dom"/>
</dbReference>
<dbReference type="EC" id="1.1.1.95" evidence="7"/>
<evidence type="ECO:0000256" key="1">
    <source>
        <dbReference type="ARBA" id="ARBA00005854"/>
    </source>
</evidence>
<gene>
    <name evidence="7" type="ORF">M2319_000627</name>
</gene>
<dbReference type="Pfam" id="PF00389">
    <property type="entry name" value="2-Hacid_dh"/>
    <property type="match status" value="1"/>
</dbReference>
<dbReference type="PANTHER" id="PTHR42789:SF1">
    <property type="entry name" value="D-ISOMER SPECIFIC 2-HYDROXYACID DEHYDROGENASE FAMILY PROTEIN (AFU_ORTHOLOGUE AFUA_6G10090)"/>
    <property type="match status" value="1"/>
</dbReference>
<dbReference type="Pfam" id="PF02826">
    <property type="entry name" value="2-Hacid_dh_C"/>
    <property type="match status" value="1"/>
</dbReference>
<feature type="domain" description="D-isomer specific 2-hydroxyacid dehydrogenase NAD-binding" evidence="6">
    <location>
        <begin position="126"/>
        <end position="300"/>
    </location>
</feature>
<dbReference type="InterPro" id="IPR050857">
    <property type="entry name" value="D-2-hydroxyacid_DH"/>
</dbReference>
<keyword evidence="3" id="KW-0520">NAD</keyword>
<dbReference type="RefSeq" id="WP_264599982.1">
    <property type="nucleotide sequence ID" value="NZ_JAOQNS010000002.1"/>
</dbReference>
<dbReference type="InterPro" id="IPR036291">
    <property type="entry name" value="NAD(P)-bd_dom_sf"/>
</dbReference>
<proteinExistence type="inferred from homology"/>
<sequence>MNTTSPETPGTIKIGMTREFVDSGAQIWDRDVFARVSALPNVVVSPVSSDAAGIVAQDLAEYDILVVRKTGVPETAFTKPDTIRTRLIARFGVGYDHIAMDACTRNGIAVTISPDGVRRPVAGSIVALVMALSHRLREKDLLIRRGDWPQGRVMLGMGLEGRAFASVGFGNIAREAFRLMRPFGMRYLASDPAPDLAAADDLGVEIVDFDTVLREADFLAVNCPLMPSTKHIINAEALARMKPGAYLINTARGQLVDQQALVAALASNRLAGAGLDVFESEPTGADNPLFAFDQVIAAPHSLCWTDECARLTSECVYNAIAAHLDGRPLPHLVNRSLSDVAQ</sequence>